<feature type="compositionally biased region" description="Low complexity" evidence="1">
    <location>
        <begin position="13"/>
        <end position="38"/>
    </location>
</feature>
<dbReference type="PANTHER" id="PTHR33638:SF1">
    <property type="entry name" value="SELENOPROTEIN H"/>
    <property type="match status" value="1"/>
</dbReference>
<evidence type="ECO:0000313" key="2">
    <source>
        <dbReference type="EMBL" id="KAK7384827.1"/>
    </source>
</evidence>
<dbReference type="InterPro" id="IPR052674">
    <property type="entry name" value="SelWTH-like"/>
</dbReference>
<evidence type="ECO:0000256" key="1">
    <source>
        <dbReference type="SAM" id="MobiDB-lite"/>
    </source>
</evidence>
<proteinExistence type="predicted"/>
<name>A0AAN9RWY2_PSOTE</name>
<dbReference type="Proteomes" id="UP001386955">
    <property type="component" value="Unassembled WGS sequence"/>
</dbReference>
<dbReference type="PANTHER" id="PTHR33638">
    <property type="entry name" value="SELENOPROTEIN H"/>
    <property type="match status" value="1"/>
</dbReference>
<protein>
    <recommendedName>
        <fullName evidence="4">Selenoprotein H</fullName>
    </recommendedName>
</protein>
<gene>
    <name evidence="2" type="ORF">VNO78_30530</name>
</gene>
<feature type="compositionally biased region" description="Basic and acidic residues" evidence="1">
    <location>
        <begin position="56"/>
        <end position="68"/>
    </location>
</feature>
<dbReference type="AlphaFoldDB" id="A0AAN9RWY2"/>
<comment type="caution">
    <text evidence="2">The sequence shown here is derived from an EMBL/GenBank/DDBJ whole genome shotgun (WGS) entry which is preliminary data.</text>
</comment>
<feature type="compositionally biased region" description="Basic residues" evidence="1">
    <location>
        <begin position="45"/>
        <end position="55"/>
    </location>
</feature>
<evidence type="ECO:0008006" key="4">
    <source>
        <dbReference type="Google" id="ProtNLM"/>
    </source>
</evidence>
<feature type="region of interest" description="Disordered" evidence="1">
    <location>
        <begin position="1"/>
        <end position="77"/>
    </location>
</feature>
<feature type="compositionally biased region" description="Basic and acidic residues" evidence="1">
    <location>
        <begin position="1"/>
        <end position="10"/>
    </location>
</feature>
<evidence type="ECO:0000313" key="3">
    <source>
        <dbReference type="Proteomes" id="UP001386955"/>
    </source>
</evidence>
<accession>A0AAN9RWY2</accession>
<organism evidence="2 3">
    <name type="scientific">Psophocarpus tetragonolobus</name>
    <name type="common">Winged bean</name>
    <name type="synonym">Dolichos tetragonolobus</name>
    <dbReference type="NCBI Taxonomy" id="3891"/>
    <lineage>
        <taxon>Eukaryota</taxon>
        <taxon>Viridiplantae</taxon>
        <taxon>Streptophyta</taxon>
        <taxon>Embryophyta</taxon>
        <taxon>Tracheophyta</taxon>
        <taxon>Spermatophyta</taxon>
        <taxon>Magnoliopsida</taxon>
        <taxon>eudicotyledons</taxon>
        <taxon>Gunneridae</taxon>
        <taxon>Pentapetalae</taxon>
        <taxon>rosids</taxon>
        <taxon>fabids</taxon>
        <taxon>Fabales</taxon>
        <taxon>Fabaceae</taxon>
        <taxon>Papilionoideae</taxon>
        <taxon>50 kb inversion clade</taxon>
        <taxon>NPAAA clade</taxon>
        <taxon>indigoferoid/millettioid clade</taxon>
        <taxon>Phaseoleae</taxon>
        <taxon>Psophocarpus</taxon>
    </lineage>
</organism>
<dbReference type="GO" id="GO:0005794">
    <property type="term" value="C:Golgi apparatus"/>
    <property type="evidence" value="ECO:0007669"/>
    <property type="project" value="TreeGrafter"/>
</dbReference>
<reference evidence="2 3" key="1">
    <citation type="submission" date="2024-01" db="EMBL/GenBank/DDBJ databases">
        <title>The genomes of 5 underutilized Papilionoideae crops provide insights into root nodulation and disease resistanc.</title>
        <authorList>
            <person name="Jiang F."/>
        </authorList>
    </citation>
    <scope>NUCLEOTIDE SEQUENCE [LARGE SCALE GENOMIC DNA]</scope>
    <source>
        <strain evidence="2">DUOXIRENSHENG_FW03</strain>
        <tissue evidence="2">Leaves</tissue>
    </source>
</reference>
<dbReference type="FunFam" id="3.40.30.10:FF:000361">
    <property type="entry name" value="Selenium binding protein"/>
    <property type="match status" value="1"/>
</dbReference>
<keyword evidence="3" id="KW-1185">Reference proteome</keyword>
<sequence>MSPAKRKDEAEAPAEAPATMRVTRAAAKRSATTTAAEQAPEKKAKKEKGPKKQKKSEKENKGEEKEGEASENVVAEPPRKTLVVEHCKQCNSFKTRANMVKQGIEKADKGVRVILNPEKPRRGCFEIREQEGKTFISLLDMKRPFKPMKDLDMDKVISDIIDEISKD</sequence>
<dbReference type="EMBL" id="JAYMYS010000008">
    <property type="protein sequence ID" value="KAK7384827.1"/>
    <property type="molecule type" value="Genomic_DNA"/>
</dbReference>